<dbReference type="Pfam" id="PF00106">
    <property type="entry name" value="adh_short"/>
    <property type="match status" value="1"/>
</dbReference>
<name>A0A1H0V7B1_9BACT</name>
<proteinExistence type="inferred from homology"/>
<evidence type="ECO:0000313" key="3">
    <source>
        <dbReference type="EMBL" id="SDP74287.1"/>
    </source>
</evidence>
<comment type="similarity">
    <text evidence="1">Belongs to the short-chain dehydrogenases/reductases (SDR) family.</text>
</comment>
<dbReference type="InterPro" id="IPR036291">
    <property type="entry name" value="NAD(P)-bd_dom_sf"/>
</dbReference>
<dbReference type="RefSeq" id="WP_092225817.1">
    <property type="nucleotide sequence ID" value="NZ_FNJI01000042.1"/>
</dbReference>
<reference evidence="3 4" key="1">
    <citation type="submission" date="2016-10" db="EMBL/GenBank/DDBJ databases">
        <authorList>
            <person name="de Groot N.N."/>
        </authorList>
    </citation>
    <scope>NUCLEOTIDE SEQUENCE [LARGE SCALE GENOMIC DNA]</scope>
    <source>
        <strain evidence="3 4">DSM 12130</strain>
    </source>
</reference>
<dbReference type="PROSITE" id="PS00061">
    <property type="entry name" value="ADH_SHORT"/>
    <property type="match status" value="1"/>
</dbReference>
<dbReference type="AlphaFoldDB" id="A0A1H0V7B1"/>
<dbReference type="InterPro" id="IPR002347">
    <property type="entry name" value="SDR_fam"/>
</dbReference>
<evidence type="ECO:0000313" key="4">
    <source>
        <dbReference type="Proteomes" id="UP000199073"/>
    </source>
</evidence>
<evidence type="ECO:0000256" key="1">
    <source>
        <dbReference type="ARBA" id="ARBA00006484"/>
    </source>
</evidence>
<dbReference type="OrthoDB" id="5419864at2"/>
<accession>A0A1H0V7B1</accession>
<dbReference type="STRING" id="91360.SAMN05660330_03908"/>
<organism evidence="3 4">
    <name type="scientific">Desulforhopalus singaporensis</name>
    <dbReference type="NCBI Taxonomy" id="91360"/>
    <lineage>
        <taxon>Bacteria</taxon>
        <taxon>Pseudomonadati</taxon>
        <taxon>Thermodesulfobacteriota</taxon>
        <taxon>Desulfobulbia</taxon>
        <taxon>Desulfobulbales</taxon>
        <taxon>Desulfocapsaceae</taxon>
        <taxon>Desulforhopalus</taxon>
    </lineage>
</organism>
<dbReference type="PRINTS" id="PR00081">
    <property type="entry name" value="GDHRDH"/>
</dbReference>
<dbReference type="GO" id="GO:0016491">
    <property type="term" value="F:oxidoreductase activity"/>
    <property type="evidence" value="ECO:0007669"/>
    <property type="project" value="UniProtKB-KW"/>
</dbReference>
<evidence type="ECO:0000256" key="2">
    <source>
        <dbReference type="ARBA" id="ARBA00023002"/>
    </source>
</evidence>
<dbReference type="InterPro" id="IPR020904">
    <property type="entry name" value="Sc_DH/Rdtase_CS"/>
</dbReference>
<dbReference type="EMBL" id="FNJI01000042">
    <property type="protein sequence ID" value="SDP74287.1"/>
    <property type="molecule type" value="Genomic_DNA"/>
</dbReference>
<dbReference type="Gene3D" id="3.40.50.720">
    <property type="entry name" value="NAD(P)-binding Rossmann-like Domain"/>
    <property type="match status" value="1"/>
</dbReference>
<sequence>MERKTVWISGAANGIGKATAILFKKHGYFVGIADIDEAGLKELQQELGAENSHYMVCDVSSPESVKAAFDSFALKTDKRLDVLVANAGVLAVSYFEETPLEKYKQIVDINAFGNVNQVYQALPVLKNTPGSHIVFISSSSAIWGIPFYTVYSATKGFVKHLTEALQIEFERHGITVNSVLPHMVKTAMEDAQLDGGAKPEQFMITPEITAEVIWKAANNPKKLHWVMGKNMGLFFFLKRIYSNNGMQKLIRKILYDPFRS</sequence>
<keyword evidence="2" id="KW-0560">Oxidoreductase</keyword>
<dbReference type="SUPFAM" id="SSF51735">
    <property type="entry name" value="NAD(P)-binding Rossmann-fold domains"/>
    <property type="match status" value="1"/>
</dbReference>
<keyword evidence="4" id="KW-1185">Reference proteome</keyword>
<dbReference type="Proteomes" id="UP000199073">
    <property type="component" value="Unassembled WGS sequence"/>
</dbReference>
<dbReference type="PANTHER" id="PTHR44196:SF1">
    <property type="entry name" value="DEHYDROGENASE_REDUCTASE SDR FAMILY MEMBER 7B"/>
    <property type="match status" value="1"/>
</dbReference>
<dbReference type="GO" id="GO:0016020">
    <property type="term" value="C:membrane"/>
    <property type="evidence" value="ECO:0007669"/>
    <property type="project" value="TreeGrafter"/>
</dbReference>
<gene>
    <name evidence="3" type="ORF">SAMN05660330_03908</name>
</gene>
<dbReference type="PANTHER" id="PTHR44196">
    <property type="entry name" value="DEHYDROGENASE/REDUCTASE SDR FAMILY MEMBER 7B"/>
    <property type="match status" value="1"/>
</dbReference>
<protein>
    <submittedName>
        <fullName evidence="3">NADP-dependent 3-hydroxy acid dehydrogenase YdfG</fullName>
    </submittedName>
</protein>